<keyword evidence="2" id="KW-1185">Reference proteome</keyword>
<name>A0A165ATW2_EXIGL</name>
<sequence>MLMRQVNRQLDASARASRPPQIGFLRRIWASLRKSESVTAVDRDEGIHNTV</sequence>
<reference evidence="1 2" key="1">
    <citation type="journal article" date="2016" name="Mol. Biol. Evol.">
        <title>Comparative Genomics of Early-Diverging Mushroom-Forming Fungi Provides Insights into the Origins of Lignocellulose Decay Capabilities.</title>
        <authorList>
            <person name="Nagy L.G."/>
            <person name="Riley R."/>
            <person name="Tritt A."/>
            <person name="Adam C."/>
            <person name="Daum C."/>
            <person name="Floudas D."/>
            <person name="Sun H."/>
            <person name="Yadav J.S."/>
            <person name="Pangilinan J."/>
            <person name="Larsson K.H."/>
            <person name="Matsuura K."/>
            <person name="Barry K."/>
            <person name="Labutti K."/>
            <person name="Kuo R."/>
            <person name="Ohm R.A."/>
            <person name="Bhattacharya S.S."/>
            <person name="Shirouzu T."/>
            <person name="Yoshinaga Y."/>
            <person name="Martin F.M."/>
            <person name="Grigoriev I.V."/>
            <person name="Hibbett D.S."/>
        </authorList>
    </citation>
    <scope>NUCLEOTIDE SEQUENCE [LARGE SCALE GENOMIC DNA]</scope>
    <source>
        <strain evidence="1 2">HHB12029</strain>
    </source>
</reference>
<gene>
    <name evidence="1" type="ORF">EXIGLDRAFT_735151</name>
</gene>
<dbReference type="AlphaFoldDB" id="A0A165ATW2"/>
<dbReference type="Proteomes" id="UP000077266">
    <property type="component" value="Unassembled WGS sequence"/>
</dbReference>
<evidence type="ECO:0000313" key="2">
    <source>
        <dbReference type="Proteomes" id="UP000077266"/>
    </source>
</evidence>
<organism evidence="1 2">
    <name type="scientific">Exidia glandulosa HHB12029</name>
    <dbReference type="NCBI Taxonomy" id="1314781"/>
    <lineage>
        <taxon>Eukaryota</taxon>
        <taxon>Fungi</taxon>
        <taxon>Dikarya</taxon>
        <taxon>Basidiomycota</taxon>
        <taxon>Agaricomycotina</taxon>
        <taxon>Agaricomycetes</taxon>
        <taxon>Auriculariales</taxon>
        <taxon>Exidiaceae</taxon>
        <taxon>Exidia</taxon>
    </lineage>
</organism>
<dbReference type="EMBL" id="KV426626">
    <property type="protein sequence ID" value="KZV79406.1"/>
    <property type="molecule type" value="Genomic_DNA"/>
</dbReference>
<protein>
    <submittedName>
        <fullName evidence="1">Uncharacterized protein</fullName>
    </submittedName>
</protein>
<evidence type="ECO:0000313" key="1">
    <source>
        <dbReference type="EMBL" id="KZV79406.1"/>
    </source>
</evidence>
<dbReference type="InParanoid" id="A0A165ATW2"/>
<accession>A0A165ATW2</accession>
<proteinExistence type="predicted"/>